<keyword evidence="1" id="KW-0175">Coiled coil</keyword>
<sequence>MSKGLKGITVKIDGDTKPLNKALEKTNAESKSLTNELKGINTLLKFDPKNTELLAQKQTVLRQAIKQTEDKLKTLMLAQQQMAAEGKNSDNSAEYRDLQREIVATQNKLAGYNTQLKNTEIQQKQAAKEAETLGQKIYKMASHIPVVNKLAEGFVKAKQKITETVKESEAVKKIGVAVEGAKKKVEAFKEAHPAVKKVADAFHSAKEKAGELAKHLPGVSEALKATGKTAGAAATGILKVGAAAAGALAAGIGLTIKLADEAKGALNDFSASTGITGDNLKEFGGVMKEIYADNFGENMQDVAESMALVQKNSRMIDPAETKKVTEYALALRDTFGYDIQEQMRAANMLMDQFGITSDEAFNLIAQGAQDGWLDKNGDMLDSINEYSVHFKQLGLDAESMFNSLANGAYSGAFSVDKCGDAIKEFGIRVKDGTADDAFKELGLSVDETKRAFNDGGESAKKAMQEVADALFAMQNPVEQNVLGVQMFGTMWEDLGAEGIQAITDIAGEFDKTYEAMQQINGIKYNTFGEAMKGVGRILQTSFIMPIGEAALPAFTDFANELSRGAAQAGDDMQKMGEAVENATNVLVGELDSVIQQVINTIIPLIAGLVTSVATSLPQLLQTLLPPLINGFIGLIKAVTATFPTLLPQILSAAVTLFGGLLQGLNETIPQIVAILPTIIQTLSQTLIDSLPQLIMMGTLILVNFIDGISQTIPQLINTIVELIPVIVQAVTQSLPLIVNAGLNLLLALVSGIAQAVPQLISMLPLIIDNIVSTIVTLLPKIIEIGIQLLNSLVSGIIQAIPQLIAALPQVITSTVNTIIANLPKIIQTGIELIGAIIAGIIQAIPSLVAALPQVFAAIINAFRGINWADLGKNIIDGVIQGVKNAAGNLINVFKDMAKQALDTVKDFFDINSPSGRMRDEVGKMIPPGMAEGVEEAMPAAGERIRAAMARGVPTTIDSYIKSSSNSHGNENAGTVETGNFVQNLTINSPRELTPSETARLNRNVMRQTMLRLRIT</sequence>
<dbReference type="EMBL" id="RAYQ01000001">
    <property type="protein sequence ID" value="RKI94294.1"/>
    <property type="molecule type" value="Genomic_DNA"/>
</dbReference>
<organism evidence="2 3">
    <name type="scientific">Parablautia intestinalis</name>
    <dbReference type="NCBI Taxonomy" id="2320100"/>
    <lineage>
        <taxon>Bacteria</taxon>
        <taxon>Bacillati</taxon>
        <taxon>Bacillota</taxon>
        <taxon>Clostridia</taxon>
        <taxon>Lachnospirales</taxon>
        <taxon>Lachnospiraceae</taxon>
        <taxon>Parablautia</taxon>
    </lineage>
</organism>
<evidence type="ECO:0000313" key="2">
    <source>
        <dbReference type="EMBL" id="RKI94294.1"/>
    </source>
</evidence>
<dbReference type="PANTHER" id="PTHR47372">
    <property type="entry name" value="DAUER UP-REGULATED-RELATED"/>
    <property type="match status" value="1"/>
</dbReference>
<feature type="coiled-coil region" evidence="1">
    <location>
        <begin position="23"/>
        <end position="136"/>
    </location>
</feature>
<name>A0A3A9ATA8_9FIRM</name>
<proteinExistence type="predicted"/>
<protein>
    <recommendedName>
        <fullName evidence="4">Phage tail tape measure protein domain-containing protein</fullName>
    </recommendedName>
</protein>
<dbReference type="OrthoDB" id="1677957at2"/>
<dbReference type="PANTHER" id="PTHR47372:SF11">
    <property type="entry name" value="RE19971P"/>
    <property type="match status" value="1"/>
</dbReference>
<accession>A0A3A9ATA8</accession>
<dbReference type="SUPFAM" id="SSF48371">
    <property type="entry name" value="ARM repeat"/>
    <property type="match status" value="1"/>
</dbReference>
<dbReference type="AlphaFoldDB" id="A0A3A9ATA8"/>
<evidence type="ECO:0000313" key="3">
    <source>
        <dbReference type="Proteomes" id="UP000280696"/>
    </source>
</evidence>
<dbReference type="InterPro" id="IPR016024">
    <property type="entry name" value="ARM-type_fold"/>
</dbReference>
<gene>
    <name evidence="2" type="ORF">D7V94_01745</name>
</gene>
<keyword evidence="3" id="KW-1185">Reference proteome</keyword>
<reference evidence="2 3" key="1">
    <citation type="submission" date="2018-09" db="EMBL/GenBank/DDBJ databases">
        <title>Murine metabolic-syndrome-specific gut microbial biobank.</title>
        <authorList>
            <person name="Liu C."/>
        </authorList>
    </citation>
    <scope>NUCLEOTIDE SEQUENCE [LARGE SCALE GENOMIC DNA]</scope>
    <source>
        <strain evidence="2 3">0.1xD8-82</strain>
    </source>
</reference>
<comment type="caution">
    <text evidence="2">The sequence shown here is derived from an EMBL/GenBank/DDBJ whole genome shotgun (WGS) entry which is preliminary data.</text>
</comment>
<dbReference type="RefSeq" id="WP_120466156.1">
    <property type="nucleotide sequence ID" value="NZ_RAYQ01000001.1"/>
</dbReference>
<evidence type="ECO:0000256" key="1">
    <source>
        <dbReference type="SAM" id="Coils"/>
    </source>
</evidence>
<evidence type="ECO:0008006" key="4">
    <source>
        <dbReference type="Google" id="ProtNLM"/>
    </source>
</evidence>
<dbReference type="Proteomes" id="UP000280696">
    <property type="component" value="Unassembled WGS sequence"/>
</dbReference>